<reference evidence="1" key="1">
    <citation type="submission" date="2023-03" db="EMBL/GenBank/DDBJ databases">
        <title>Massive genome expansion in bonnet fungi (Mycena s.s.) driven by repeated elements and novel gene families across ecological guilds.</title>
        <authorList>
            <consortium name="Lawrence Berkeley National Laboratory"/>
            <person name="Harder C.B."/>
            <person name="Miyauchi S."/>
            <person name="Viragh M."/>
            <person name="Kuo A."/>
            <person name="Thoen E."/>
            <person name="Andreopoulos B."/>
            <person name="Lu D."/>
            <person name="Skrede I."/>
            <person name="Drula E."/>
            <person name="Henrissat B."/>
            <person name="Morin E."/>
            <person name="Kohler A."/>
            <person name="Barry K."/>
            <person name="LaButti K."/>
            <person name="Morin E."/>
            <person name="Salamov A."/>
            <person name="Lipzen A."/>
            <person name="Mereny Z."/>
            <person name="Hegedus B."/>
            <person name="Baldrian P."/>
            <person name="Stursova M."/>
            <person name="Weitz H."/>
            <person name="Taylor A."/>
            <person name="Grigoriev I.V."/>
            <person name="Nagy L.G."/>
            <person name="Martin F."/>
            <person name="Kauserud H."/>
        </authorList>
    </citation>
    <scope>NUCLEOTIDE SEQUENCE</scope>
    <source>
        <strain evidence="1">CBHHK182m</strain>
    </source>
</reference>
<evidence type="ECO:0000313" key="1">
    <source>
        <dbReference type="EMBL" id="KAJ7712331.1"/>
    </source>
</evidence>
<evidence type="ECO:0000313" key="2">
    <source>
        <dbReference type="Proteomes" id="UP001215598"/>
    </source>
</evidence>
<keyword evidence="2" id="KW-1185">Reference proteome</keyword>
<dbReference type="EMBL" id="JARKIB010000369">
    <property type="protein sequence ID" value="KAJ7712331.1"/>
    <property type="molecule type" value="Genomic_DNA"/>
</dbReference>
<sequence>MHCVITDILCELPFHGVDLPLTCPIPAYWMRHPDHLDFMRHPDQFGNRYTSDGGFIGEATESWGSWALRELPFYGVDLPLFTYELHRTGPGQHDFDLSIEGTFQVRRKNYGVLYDVLDGGFRLNMNFLYWFFALQYKFLSKLPFFERLALSSGKRKEGELPVARCSTYVSTRNEKKKKIASKNFAKSELPFWDAGGVESPFWEMQRKLLSFEGREVTYLRNQNTKMKLKVVVPPMT</sequence>
<accession>A0AAD7H587</accession>
<comment type="caution">
    <text evidence="1">The sequence shown here is derived from an EMBL/GenBank/DDBJ whole genome shotgun (WGS) entry which is preliminary data.</text>
</comment>
<gene>
    <name evidence="1" type="ORF">B0H16DRAFT_1479521</name>
</gene>
<proteinExistence type="predicted"/>
<name>A0AAD7H587_9AGAR</name>
<organism evidence="1 2">
    <name type="scientific">Mycena metata</name>
    <dbReference type="NCBI Taxonomy" id="1033252"/>
    <lineage>
        <taxon>Eukaryota</taxon>
        <taxon>Fungi</taxon>
        <taxon>Dikarya</taxon>
        <taxon>Basidiomycota</taxon>
        <taxon>Agaricomycotina</taxon>
        <taxon>Agaricomycetes</taxon>
        <taxon>Agaricomycetidae</taxon>
        <taxon>Agaricales</taxon>
        <taxon>Marasmiineae</taxon>
        <taxon>Mycenaceae</taxon>
        <taxon>Mycena</taxon>
    </lineage>
</organism>
<dbReference type="Proteomes" id="UP001215598">
    <property type="component" value="Unassembled WGS sequence"/>
</dbReference>
<protein>
    <submittedName>
        <fullName evidence="1">Uncharacterized protein</fullName>
    </submittedName>
</protein>
<dbReference type="AlphaFoldDB" id="A0AAD7H587"/>